<dbReference type="Gene3D" id="3.60.110.10">
    <property type="entry name" value="Carbon-nitrogen hydrolase"/>
    <property type="match status" value="1"/>
</dbReference>
<dbReference type="GO" id="GO:0016746">
    <property type="term" value="F:acyltransferase activity"/>
    <property type="evidence" value="ECO:0007669"/>
    <property type="project" value="UniProtKB-KW"/>
</dbReference>
<dbReference type="Pfam" id="PF00795">
    <property type="entry name" value="CN_hydrolase"/>
    <property type="match status" value="1"/>
</dbReference>
<dbReference type="AlphaFoldDB" id="A0A7C4GG90"/>
<evidence type="ECO:0000313" key="3">
    <source>
        <dbReference type="EMBL" id="HGK27682.1"/>
    </source>
</evidence>
<reference evidence="3" key="1">
    <citation type="journal article" date="2020" name="mSystems">
        <title>Genome- and Community-Level Interaction Insights into Carbon Utilization and Element Cycling Functions of Hydrothermarchaeota in Hydrothermal Sediment.</title>
        <authorList>
            <person name="Zhou Z."/>
            <person name="Liu Y."/>
            <person name="Xu W."/>
            <person name="Pan J."/>
            <person name="Luo Z.H."/>
            <person name="Li M."/>
        </authorList>
    </citation>
    <scope>NUCLEOTIDE SEQUENCE [LARGE SCALE GENOMIC DNA]</scope>
    <source>
        <strain evidence="3">SpSt-488</strain>
    </source>
</reference>
<dbReference type="PANTHER" id="PTHR43674:SF2">
    <property type="entry name" value="BETA-UREIDOPROPIONASE"/>
    <property type="match status" value="1"/>
</dbReference>
<evidence type="ECO:0000259" key="2">
    <source>
        <dbReference type="PROSITE" id="PS50263"/>
    </source>
</evidence>
<dbReference type="InterPro" id="IPR003010">
    <property type="entry name" value="C-N_Hydrolase"/>
</dbReference>
<dbReference type="PROSITE" id="PS50263">
    <property type="entry name" value="CN_HYDROLASE"/>
    <property type="match status" value="1"/>
</dbReference>
<feature type="domain" description="CN hydrolase" evidence="2">
    <location>
        <begin position="1"/>
        <end position="237"/>
    </location>
</feature>
<accession>A0A7C4GG90</accession>
<protein>
    <submittedName>
        <fullName evidence="3">Acyltransferase</fullName>
    </submittedName>
</protein>
<keyword evidence="3" id="KW-0012">Acyltransferase</keyword>
<gene>
    <name evidence="3" type="ORF">ENS41_01865</name>
</gene>
<dbReference type="EMBL" id="DSUT01000032">
    <property type="protein sequence ID" value="HGK27682.1"/>
    <property type="molecule type" value="Genomic_DNA"/>
</dbReference>
<comment type="caution">
    <text evidence="3">The sequence shown here is derived from an EMBL/GenBank/DDBJ whole genome shotgun (WGS) entry which is preliminary data.</text>
</comment>
<dbReference type="SUPFAM" id="SSF56317">
    <property type="entry name" value="Carbon-nitrogen hydrolase"/>
    <property type="match status" value="1"/>
</dbReference>
<dbReference type="InterPro" id="IPR036526">
    <property type="entry name" value="C-N_Hydrolase_sf"/>
</dbReference>
<keyword evidence="1" id="KW-0378">Hydrolase</keyword>
<dbReference type="InterPro" id="IPR050345">
    <property type="entry name" value="Aliph_Amidase/BUP"/>
</dbReference>
<dbReference type="PANTHER" id="PTHR43674">
    <property type="entry name" value="NITRILASE C965.09-RELATED"/>
    <property type="match status" value="1"/>
</dbReference>
<organism evidence="3">
    <name type="scientific">candidate division WOR-3 bacterium</name>
    <dbReference type="NCBI Taxonomy" id="2052148"/>
    <lineage>
        <taxon>Bacteria</taxon>
        <taxon>Bacteria division WOR-3</taxon>
    </lineage>
</organism>
<dbReference type="GO" id="GO:0016811">
    <property type="term" value="F:hydrolase activity, acting on carbon-nitrogen (but not peptide) bonds, in linear amides"/>
    <property type="evidence" value="ECO:0007669"/>
    <property type="project" value="TreeGrafter"/>
</dbReference>
<proteinExistence type="predicted"/>
<evidence type="ECO:0000256" key="1">
    <source>
        <dbReference type="ARBA" id="ARBA00022801"/>
    </source>
</evidence>
<sequence length="262" mass="28619">MRVGYYQFAPEPGAVAANLARIRRALSDVRADLLVLPELCLSGYLFPSREALRCCAEPVPDGPCLRALAATCAERGLSLVLGIAEAAGDRLFNTAVLITGGGTVHRYRKAHLFMDEKDLFDPGDTPFPVFAIGPVRIGLLVCFDHFYPEAARALALKGAQIVCHPANLVLQHAQTTTRSRAIENRLFWIMANRIGVEADTRRSLAFTGASQIVAPDGEILVRSRADTEELVVVEIDPTQALDKHVTPRNDLLADRRTDLYSA</sequence>
<keyword evidence="3" id="KW-0808">Transferase</keyword>
<name>A0A7C4GG90_UNCW3</name>